<feature type="domain" description="KIB1-4 beta-propeller" evidence="2">
    <location>
        <begin position="166"/>
        <end position="417"/>
    </location>
</feature>
<dbReference type="PANTHER" id="PTHR33165">
    <property type="entry name" value="F-BOX DOMAIN CONTAINING PROTEIN-LIKE-RELATED"/>
    <property type="match status" value="1"/>
</dbReference>
<sequence length="427" mass="47546">MGEARADYIDMVLEQGEPRSGRRKPTRPTTSTSSMSTGVWRSYSPPDVDVTEQEGLFNSYRTAREIRRDRWMYRQHQAELEAVFKEFDEAADEVYDKSEDLARLVGWRVLAGDLLDYVRFRAVCSDWRSATVSPHGHGITDPRFHPRRWMLLPEGHGLHPAGKKRFFNLSTGLFVRHRVPLLVDHLVLCPVDGLLLLQGEHGEGNTLLLLHPFTGDVAVLPSVTSLKKSLRAHLNPHGKYAWLVDVMASLSVSADGIPMIMIAILDFSCVVCATTKDDHWSVLASWSFIPQGRPMSSRGSIYILQCSTGDSELQILGIDPAQYGSGLRPQPPRLIATCPPGTIYPPRHLVECDSEILLVGYTNYTISSRMLVYRVADLIQGSVVPLTSIQGNALLVRFGWSLSVSFKAMPTVVGDTIVGMYHDGMNT</sequence>
<dbReference type="AlphaFoldDB" id="R7WCT7"/>
<dbReference type="PANTHER" id="PTHR33165:SF105">
    <property type="entry name" value="DUF1618 DOMAIN-CONTAINING PROTEIN"/>
    <property type="match status" value="1"/>
</dbReference>
<accession>R7WCT7</accession>
<protein>
    <recommendedName>
        <fullName evidence="2">KIB1-4 beta-propeller domain-containing protein</fullName>
    </recommendedName>
</protein>
<name>R7WCT7_AEGTA</name>
<dbReference type="Pfam" id="PF03478">
    <property type="entry name" value="Beta-prop_KIB1-4"/>
    <property type="match status" value="1"/>
</dbReference>
<organism evidence="3">
    <name type="scientific">Aegilops tauschii</name>
    <name type="common">Tausch's goatgrass</name>
    <name type="synonym">Aegilops squarrosa</name>
    <dbReference type="NCBI Taxonomy" id="37682"/>
    <lineage>
        <taxon>Eukaryota</taxon>
        <taxon>Viridiplantae</taxon>
        <taxon>Streptophyta</taxon>
        <taxon>Embryophyta</taxon>
        <taxon>Tracheophyta</taxon>
        <taxon>Spermatophyta</taxon>
        <taxon>Magnoliopsida</taxon>
        <taxon>Liliopsida</taxon>
        <taxon>Poales</taxon>
        <taxon>Poaceae</taxon>
        <taxon>BOP clade</taxon>
        <taxon>Pooideae</taxon>
        <taxon>Triticodae</taxon>
        <taxon>Triticeae</taxon>
        <taxon>Triticinae</taxon>
        <taxon>Aegilops</taxon>
    </lineage>
</organism>
<dbReference type="EnsemblPlants" id="EMT20431">
    <property type="protein sequence ID" value="EMT20431"/>
    <property type="gene ID" value="F775_20097"/>
</dbReference>
<evidence type="ECO:0000256" key="1">
    <source>
        <dbReference type="SAM" id="MobiDB-lite"/>
    </source>
</evidence>
<dbReference type="ExpressionAtlas" id="R7WCT7">
    <property type="expression patterns" value="baseline"/>
</dbReference>
<feature type="compositionally biased region" description="Low complexity" evidence="1">
    <location>
        <begin position="27"/>
        <end position="37"/>
    </location>
</feature>
<evidence type="ECO:0000259" key="2">
    <source>
        <dbReference type="Pfam" id="PF03478"/>
    </source>
</evidence>
<proteinExistence type="predicted"/>
<reference evidence="3" key="1">
    <citation type="submission" date="2015-06" db="UniProtKB">
        <authorList>
            <consortium name="EnsemblPlants"/>
        </authorList>
    </citation>
    <scope>IDENTIFICATION</scope>
</reference>
<dbReference type="InterPro" id="IPR005174">
    <property type="entry name" value="KIB1-4_b-propeller"/>
</dbReference>
<feature type="region of interest" description="Disordered" evidence="1">
    <location>
        <begin position="13"/>
        <end position="44"/>
    </location>
</feature>
<evidence type="ECO:0000313" key="3">
    <source>
        <dbReference type="EnsemblPlants" id="EMT20431"/>
    </source>
</evidence>